<comment type="similarity">
    <text evidence="1">Belongs to the flavin monoamine oxidase family.</text>
</comment>
<evidence type="ECO:0000313" key="4">
    <source>
        <dbReference type="Proteomes" id="UP000254400"/>
    </source>
</evidence>
<dbReference type="GO" id="GO:0004316">
    <property type="term" value="F:3-oxoacyl-[acyl-carrier-protein] reductase (NADPH) activity"/>
    <property type="evidence" value="ECO:0007669"/>
    <property type="project" value="UniProtKB-EC"/>
</dbReference>
<dbReference type="SUPFAM" id="SSF54373">
    <property type="entry name" value="FAD-linked reductases, C-terminal domain"/>
    <property type="match status" value="1"/>
</dbReference>
<dbReference type="PANTHER" id="PTHR43563:SF1">
    <property type="entry name" value="AMINE OXIDASE [FLAVIN-CONTAINING] B"/>
    <property type="match status" value="1"/>
</dbReference>
<accession>A0A378XZU5</accession>
<dbReference type="EC" id="1.4.3.10" evidence="3"/>
<dbReference type="EMBL" id="UGSC01000001">
    <property type="protein sequence ID" value="SUA69790.1"/>
    <property type="molecule type" value="Genomic_DNA"/>
</dbReference>
<dbReference type="Proteomes" id="UP000254400">
    <property type="component" value="Unassembled WGS sequence"/>
</dbReference>
<evidence type="ECO:0000259" key="2">
    <source>
        <dbReference type="Pfam" id="PF01593"/>
    </source>
</evidence>
<name>A0A378XZU5_PAEPO</name>
<dbReference type="InterPro" id="IPR050703">
    <property type="entry name" value="Flavin_MAO"/>
</dbReference>
<sequence length="368" mass="40669">MRNQVKKNAPVIIVGAGLSGLRAASLLTAHGIECIVLESRDRIGGRVLTLEVLDNPKLGKFDLGPTWFWPRSEKIITQLTKELGLETFNQFNEGRMLLERSQHETPQQHLLPEGAMEPSLRFVGGVQSLIEALSATLPSGAIQLNTCVTSIHQEEDGTISLEANGKQFYTTAVIIAIPPRLIEKNIKFEPELPYELKSFLIDKPTWMAGQAKVIAIYDRPFWREAGLSGFASSWVGPLQEIHDASPGTGTGALFGFFGLQAKKRKILGEDKLMQLVLEQLARLYGPAAEKVNTLLFKDWSSDTDTAVEEDAEPLRDYPNYGPVYGDPWGEGIFFTGTETADQQGGHLEGAIQSADRIVARFLERYDEA</sequence>
<reference evidence="3 4" key="1">
    <citation type="submission" date="2018-06" db="EMBL/GenBank/DDBJ databases">
        <authorList>
            <consortium name="Pathogen Informatics"/>
            <person name="Doyle S."/>
        </authorList>
    </citation>
    <scope>NUCLEOTIDE SEQUENCE [LARGE SCALE GENOMIC DNA]</scope>
    <source>
        <strain evidence="3 4">NCTC10343</strain>
    </source>
</reference>
<dbReference type="SUPFAM" id="SSF51905">
    <property type="entry name" value="FAD/NAD(P)-binding domain"/>
    <property type="match status" value="1"/>
</dbReference>
<organism evidence="3 4">
    <name type="scientific">Paenibacillus polymyxa</name>
    <name type="common">Bacillus polymyxa</name>
    <dbReference type="NCBI Taxonomy" id="1406"/>
    <lineage>
        <taxon>Bacteria</taxon>
        <taxon>Bacillati</taxon>
        <taxon>Bacillota</taxon>
        <taxon>Bacilli</taxon>
        <taxon>Bacillales</taxon>
        <taxon>Paenibacillaceae</taxon>
        <taxon>Paenibacillus</taxon>
    </lineage>
</organism>
<dbReference type="InterPro" id="IPR002937">
    <property type="entry name" value="Amino_oxidase"/>
</dbReference>
<dbReference type="EC" id="1.1.1.100" evidence="3"/>
<dbReference type="AlphaFoldDB" id="A0A378XZU5"/>
<dbReference type="GO" id="GO:0050232">
    <property type="term" value="F:putrescine oxidase activity"/>
    <property type="evidence" value="ECO:0007669"/>
    <property type="project" value="UniProtKB-EC"/>
</dbReference>
<evidence type="ECO:0000313" key="3">
    <source>
        <dbReference type="EMBL" id="SUA69790.1"/>
    </source>
</evidence>
<dbReference type="InterPro" id="IPR036188">
    <property type="entry name" value="FAD/NAD-bd_sf"/>
</dbReference>
<dbReference type="RefSeq" id="WP_019687321.1">
    <property type="nucleotide sequence ID" value="NZ_CP036496.1"/>
</dbReference>
<dbReference type="GeneID" id="93346044"/>
<protein>
    <submittedName>
        <fullName evidence="3">Short-chain dehydrogenase/reductase SDR</fullName>
        <ecNumber evidence="3">1.1.1.100</ecNumber>
        <ecNumber evidence="3">1.4.3.10</ecNumber>
    </submittedName>
</protein>
<dbReference type="PANTHER" id="PTHR43563">
    <property type="entry name" value="AMINE OXIDASE"/>
    <property type="match status" value="1"/>
</dbReference>
<dbReference type="Pfam" id="PF01593">
    <property type="entry name" value="Amino_oxidase"/>
    <property type="match status" value="2"/>
</dbReference>
<dbReference type="Gene3D" id="3.50.50.60">
    <property type="entry name" value="FAD/NAD(P)-binding domain"/>
    <property type="match status" value="2"/>
</dbReference>
<gene>
    <name evidence="3" type="primary">sdr2</name>
    <name evidence="3" type="ORF">NCTC10343_02656</name>
</gene>
<evidence type="ECO:0000256" key="1">
    <source>
        <dbReference type="ARBA" id="ARBA00005995"/>
    </source>
</evidence>
<feature type="domain" description="Amine oxidase" evidence="2">
    <location>
        <begin position="115"/>
        <end position="359"/>
    </location>
</feature>
<feature type="domain" description="Amine oxidase" evidence="2">
    <location>
        <begin position="18"/>
        <end position="95"/>
    </location>
</feature>
<keyword evidence="3" id="KW-0560">Oxidoreductase</keyword>
<proteinExistence type="inferred from homology"/>